<evidence type="ECO:0000256" key="1">
    <source>
        <dbReference type="ARBA" id="ARBA00004651"/>
    </source>
</evidence>
<feature type="transmembrane region" description="Helical" evidence="6">
    <location>
        <begin position="222"/>
        <end position="243"/>
    </location>
</feature>
<evidence type="ECO:0000256" key="6">
    <source>
        <dbReference type="SAM" id="Phobius"/>
    </source>
</evidence>
<feature type="transmembrane region" description="Helical" evidence="6">
    <location>
        <begin position="111"/>
        <end position="135"/>
    </location>
</feature>
<dbReference type="AlphaFoldDB" id="A0A0F9BLA1"/>
<reference evidence="8" key="1">
    <citation type="journal article" date="2015" name="Nature">
        <title>Complex archaea that bridge the gap between prokaryotes and eukaryotes.</title>
        <authorList>
            <person name="Spang A."/>
            <person name="Saw J.H."/>
            <person name="Jorgensen S.L."/>
            <person name="Zaremba-Niedzwiedzka K."/>
            <person name="Martijn J."/>
            <person name="Lind A.E."/>
            <person name="van Eijk R."/>
            <person name="Schleper C."/>
            <person name="Guy L."/>
            <person name="Ettema T.J."/>
        </authorList>
    </citation>
    <scope>NUCLEOTIDE SEQUENCE</scope>
</reference>
<feature type="transmembrane region" description="Helical" evidence="6">
    <location>
        <begin position="264"/>
        <end position="285"/>
    </location>
</feature>
<feature type="transmembrane region" description="Helical" evidence="6">
    <location>
        <begin position="182"/>
        <end position="202"/>
    </location>
</feature>
<keyword evidence="3 6" id="KW-0812">Transmembrane</keyword>
<dbReference type="InterPro" id="IPR050189">
    <property type="entry name" value="MFS_Efflux_Transporters"/>
</dbReference>
<dbReference type="SUPFAM" id="SSF103473">
    <property type="entry name" value="MFS general substrate transporter"/>
    <property type="match status" value="1"/>
</dbReference>
<comment type="caution">
    <text evidence="8">The sequence shown here is derived from an EMBL/GenBank/DDBJ whole genome shotgun (WGS) entry which is preliminary data.</text>
</comment>
<dbReference type="PANTHER" id="PTHR43124">
    <property type="entry name" value="PURINE EFFLUX PUMP PBUE"/>
    <property type="match status" value="1"/>
</dbReference>
<feature type="transmembrane region" description="Helical" evidence="6">
    <location>
        <begin position="46"/>
        <end position="66"/>
    </location>
</feature>
<protein>
    <recommendedName>
        <fullName evidence="7">Major facilitator superfamily (MFS) profile domain-containing protein</fullName>
    </recommendedName>
</protein>
<evidence type="ECO:0000256" key="5">
    <source>
        <dbReference type="ARBA" id="ARBA00023136"/>
    </source>
</evidence>
<feature type="transmembrane region" description="Helical" evidence="6">
    <location>
        <begin position="20"/>
        <end position="40"/>
    </location>
</feature>
<keyword evidence="2" id="KW-1003">Cell membrane</keyword>
<evidence type="ECO:0000256" key="2">
    <source>
        <dbReference type="ARBA" id="ARBA00022475"/>
    </source>
</evidence>
<dbReference type="PANTHER" id="PTHR43124:SF3">
    <property type="entry name" value="CHLORAMPHENICOL EFFLUX PUMP RV0191"/>
    <property type="match status" value="1"/>
</dbReference>
<name>A0A0F9BLA1_9ZZZZ</name>
<dbReference type="InterPro" id="IPR020846">
    <property type="entry name" value="MFS_dom"/>
</dbReference>
<comment type="subcellular location">
    <subcellularLocation>
        <location evidence="1">Cell membrane</location>
        <topology evidence="1">Multi-pass membrane protein</topology>
    </subcellularLocation>
</comment>
<evidence type="ECO:0000259" key="7">
    <source>
        <dbReference type="PROSITE" id="PS50850"/>
    </source>
</evidence>
<proteinExistence type="predicted"/>
<dbReference type="PROSITE" id="PS50850">
    <property type="entry name" value="MFS"/>
    <property type="match status" value="1"/>
</dbReference>
<keyword evidence="4 6" id="KW-1133">Transmembrane helix</keyword>
<dbReference type="InterPro" id="IPR036259">
    <property type="entry name" value="MFS_trans_sf"/>
</dbReference>
<evidence type="ECO:0000256" key="4">
    <source>
        <dbReference type="ARBA" id="ARBA00022989"/>
    </source>
</evidence>
<feature type="transmembrane region" description="Helical" evidence="6">
    <location>
        <begin position="147"/>
        <end position="166"/>
    </location>
</feature>
<keyword evidence="5 6" id="KW-0472">Membrane</keyword>
<evidence type="ECO:0000313" key="8">
    <source>
        <dbReference type="EMBL" id="KKL14602.1"/>
    </source>
</evidence>
<dbReference type="Pfam" id="PF07690">
    <property type="entry name" value="MFS_1"/>
    <property type="match status" value="1"/>
</dbReference>
<evidence type="ECO:0000256" key="3">
    <source>
        <dbReference type="ARBA" id="ARBA00022692"/>
    </source>
</evidence>
<dbReference type="GO" id="GO:0005886">
    <property type="term" value="C:plasma membrane"/>
    <property type="evidence" value="ECO:0007669"/>
    <property type="project" value="UniProtKB-SubCell"/>
</dbReference>
<gene>
    <name evidence="8" type="ORF">LCGC14_2514010</name>
</gene>
<feature type="transmembrane region" description="Helical" evidence="6">
    <location>
        <begin position="291"/>
        <end position="312"/>
    </location>
</feature>
<dbReference type="Gene3D" id="1.20.1250.20">
    <property type="entry name" value="MFS general substrate transporter like domains"/>
    <property type="match status" value="1"/>
</dbReference>
<organism evidence="8">
    <name type="scientific">marine sediment metagenome</name>
    <dbReference type="NCBI Taxonomy" id="412755"/>
    <lineage>
        <taxon>unclassified sequences</taxon>
        <taxon>metagenomes</taxon>
        <taxon>ecological metagenomes</taxon>
    </lineage>
</organism>
<dbReference type="EMBL" id="LAZR01040391">
    <property type="protein sequence ID" value="KKL14602.1"/>
    <property type="molecule type" value="Genomic_DNA"/>
</dbReference>
<sequence length="334" mass="37875">MSYTNDSLEKDNRSKFFGRYYSISLFAIPIGMIFSTILIQNGFWRQYFWIIGGLIIWSAIIIAGMIKEPERGIQSSERIKEVLISTNSTIKYDYRLTKETLKSTIFKPTNIVALIEGIFTWVLFGTVQFLMILFLEQEPNNISPVSIAWFMIVFAIPGVIFGNIAFSKKSDKWGKKNIKNRLNLIIFALLLIGIVQIVFFFIPLPGFTPIEGNNILILLQSPWIWVLGALLFTRMMVGIIYNINQPPVLQAVNLPEAQGKISSWNQFLETIGQGIGPTIASLLLIATMNNFVSTALILFLIAIPGVILWNYARRKINADTENISRILSTRAEEH</sequence>
<dbReference type="GO" id="GO:0022857">
    <property type="term" value="F:transmembrane transporter activity"/>
    <property type="evidence" value="ECO:0007669"/>
    <property type="project" value="InterPro"/>
</dbReference>
<accession>A0A0F9BLA1</accession>
<feature type="domain" description="Major facilitator superfamily (MFS) profile" evidence="7">
    <location>
        <begin position="1"/>
        <end position="313"/>
    </location>
</feature>
<dbReference type="InterPro" id="IPR011701">
    <property type="entry name" value="MFS"/>
</dbReference>